<dbReference type="GO" id="GO:0046872">
    <property type="term" value="F:metal ion binding"/>
    <property type="evidence" value="ECO:0007669"/>
    <property type="project" value="UniProtKB-KW"/>
</dbReference>
<accession>A0A0F6PZU3</accession>
<dbReference type="InterPro" id="IPR001352">
    <property type="entry name" value="RNase_HII/HIII"/>
</dbReference>
<dbReference type="PANTHER" id="PTHR10954">
    <property type="entry name" value="RIBONUCLEASE H2 SUBUNIT A"/>
    <property type="match status" value="1"/>
</dbReference>
<sequence length="232" mass="26108">MSESTNTKYIAGMDEAGRGPAIGPIVFGIVLVTKKQERELQEGGVKDSKALTSQKRDQFEEEIRDIVSFCNTLQLSAEQIDTKRKNGINLNQIEVNAFKQLLAPYAKKINKLQLDAADVNEKRFGRNFEEMINGKIISKHKGDAIFISVGAASILAKVERDQTIIRLQSEMDAFDSSLPSFRSGYPTDAKPFLQAYVSKYKKLPNIARHSWKTCSKILENEMGPKQRSLEDY</sequence>
<dbReference type="GO" id="GO:0006298">
    <property type="term" value="P:mismatch repair"/>
    <property type="evidence" value="ECO:0007669"/>
    <property type="project" value="TreeGrafter"/>
</dbReference>
<keyword evidence="9" id="KW-0479">Metal-binding</keyword>
<evidence type="ECO:0000256" key="2">
    <source>
        <dbReference type="ARBA" id="ARBA00001936"/>
    </source>
</evidence>
<evidence type="ECO:0000313" key="13">
    <source>
        <dbReference type="EMBL" id="AKC94902.1"/>
    </source>
</evidence>
<evidence type="ECO:0000259" key="12">
    <source>
        <dbReference type="PROSITE" id="PS51975"/>
    </source>
</evidence>
<evidence type="ECO:0000256" key="3">
    <source>
        <dbReference type="ARBA" id="ARBA00001946"/>
    </source>
</evidence>
<dbReference type="InterPro" id="IPR036397">
    <property type="entry name" value="RNaseH_sf"/>
</dbReference>
<dbReference type="InterPro" id="IPR024567">
    <property type="entry name" value="RNase_HII/HIII_dom"/>
</dbReference>
<reference evidence="13" key="1">
    <citation type="journal article" date="2015" name="Nature">
        <title>Complex archaea that bridge the gap between prokaryotes and eukaryotes.</title>
        <authorList>
            <person name="Spang A."/>
            <person name="Saw J.H."/>
            <person name="Jorgensen S.L."/>
            <person name="Zaremba-Niedzwiedzka K."/>
            <person name="Martijn J."/>
            <person name="Lind A.E."/>
            <person name="van Eijk R."/>
            <person name="Schleper C."/>
            <person name="Guy L."/>
            <person name="Ettema T.J."/>
        </authorList>
    </citation>
    <scope>NUCLEOTIDE SEQUENCE</scope>
</reference>
<comment type="subcellular location">
    <subcellularLocation>
        <location evidence="5">Cytoplasm</location>
    </subcellularLocation>
</comment>
<keyword evidence="8" id="KW-0540">Nuclease</keyword>
<feature type="domain" description="RNase H type-2" evidence="12">
    <location>
        <begin position="8"/>
        <end position="223"/>
    </location>
</feature>
<evidence type="ECO:0000256" key="9">
    <source>
        <dbReference type="ARBA" id="ARBA00022723"/>
    </source>
</evidence>
<dbReference type="InterPro" id="IPR012337">
    <property type="entry name" value="RNaseH-like_sf"/>
</dbReference>
<evidence type="ECO:0000256" key="6">
    <source>
        <dbReference type="ARBA" id="ARBA00012180"/>
    </source>
</evidence>
<evidence type="ECO:0000256" key="8">
    <source>
        <dbReference type="ARBA" id="ARBA00022722"/>
    </source>
</evidence>
<comment type="function">
    <text evidence="4">Endonuclease that specifically degrades the RNA of RNA-DNA hybrids.</text>
</comment>
<dbReference type="Gene3D" id="3.30.420.10">
    <property type="entry name" value="Ribonuclease H-like superfamily/Ribonuclease H"/>
    <property type="match status" value="1"/>
</dbReference>
<comment type="catalytic activity">
    <reaction evidence="1">
        <text>Endonucleolytic cleavage to 5'-phosphomonoester.</text>
        <dbReference type="EC" id="3.1.26.4"/>
    </reaction>
</comment>
<name>A0A0F6PZU3_9ZZZZ</name>
<dbReference type="SUPFAM" id="SSF53098">
    <property type="entry name" value="Ribonuclease H-like"/>
    <property type="match status" value="1"/>
</dbReference>
<dbReference type="InterPro" id="IPR023160">
    <property type="entry name" value="RNase_HII_hlx-loop-hlx_cap_dom"/>
</dbReference>
<protein>
    <recommendedName>
        <fullName evidence="6">ribonuclease H</fullName>
        <ecNumber evidence="6">3.1.26.4</ecNumber>
    </recommendedName>
</protein>
<dbReference type="GO" id="GO:0032299">
    <property type="term" value="C:ribonuclease H2 complex"/>
    <property type="evidence" value="ECO:0007669"/>
    <property type="project" value="TreeGrafter"/>
</dbReference>
<dbReference type="EMBL" id="KP869630">
    <property type="protein sequence ID" value="AKC94902.1"/>
    <property type="molecule type" value="Genomic_DNA"/>
</dbReference>
<dbReference type="InterPro" id="IPR004649">
    <property type="entry name" value="RNase_H2_suA"/>
</dbReference>
<evidence type="ECO:0000256" key="1">
    <source>
        <dbReference type="ARBA" id="ARBA00000077"/>
    </source>
</evidence>
<keyword evidence="11" id="KW-0378">Hydrolase</keyword>
<dbReference type="EC" id="3.1.26.4" evidence="6"/>
<organism evidence="13">
    <name type="scientific">uncultured organism</name>
    <dbReference type="NCBI Taxonomy" id="155900"/>
    <lineage>
        <taxon>unclassified sequences</taxon>
        <taxon>environmental samples</taxon>
    </lineage>
</organism>
<dbReference type="GO" id="GO:0043137">
    <property type="term" value="P:DNA replication, removal of RNA primer"/>
    <property type="evidence" value="ECO:0007669"/>
    <property type="project" value="TreeGrafter"/>
</dbReference>
<dbReference type="GO" id="GO:0004523">
    <property type="term" value="F:RNA-DNA hybrid ribonuclease activity"/>
    <property type="evidence" value="ECO:0007669"/>
    <property type="project" value="UniProtKB-EC"/>
</dbReference>
<proteinExistence type="predicted"/>
<keyword evidence="10" id="KW-0255">Endonuclease</keyword>
<dbReference type="CDD" id="cd07180">
    <property type="entry name" value="RNase_HII_archaea_like"/>
    <property type="match status" value="1"/>
</dbReference>
<dbReference type="GO" id="GO:0003723">
    <property type="term" value="F:RNA binding"/>
    <property type="evidence" value="ECO:0007669"/>
    <property type="project" value="InterPro"/>
</dbReference>
<dbReference type="PROSITE" id="PS51975">
    <property type="entry name" value="RNASE_H_2"/>
    <property type="match status" value="1"/>
</dbReference>
<dbReference type="NCBIfam" id="TIGR00729">
    <property type="entry name" value="ribonuclease HII"/>
    <property type="match status" value="1"/>
</dbReference>
<dbReference type="Pfam" id="PF01351">
    <property type="entry name" value="RNase_HII"/>
    <property type="match status" value="1"/>
</dbReference>
<dbReference type="PANTHER" id="PTHR10954:SF23">
    <property type="entry name" value="RIBONUCLEASE"/>
    <property type="match status" value="1"/>
</dbReference>
<evidence type="ECO:0000256" key="4">
    <source>
        <dbReference type="ARBA" id="ARBA00004065"/>
    </source>
</evidence>
<evidence type="ECO:0000256" key="11">
    <source>
        <dbReference type="ARBA" id="ARBA00022801"/>
    </source>
</evidence>
<evidence type="ECO:0000256" key="7">
    <source>
        <dbReference type="ARBA" id="ARBA00022490"/>
    </source>
</evidence>
<evidence type="ECO:0000256" key="10">
    <source>
        <dbReference type="ARBA" id="ARBA00022759"/>
    </source>
</evidence>
<comment type="cofactor">
    <cofactor evidence="2">
        <name>Mn(2+)</name>
        <dbReference type="ChEBI" id="CHEBI:29035"/>
    </cofactor>
</comment>
<keyword evidence="7" id="KW-0963">Cytoplasm</keyword>
<evidence type="ECO:0000256" key="5">
    <source>
        <dbReference type="ARBA" id="ARBA00004496"/>
    </source>
</evidence>
<dbReference type="AlphaFoldDB" id="A0A0F6PZU3"/>
<comment type="cofactor">
    <cofactor evidence="3">
        <name>Mg(2+)</name>
        <dbReference type="ChEBI" id="CHEBI:18420"/>
    </cofactor>
</comment>
<dbReference type="Gene3D" id="1.10.10.460">
    <property type="entry name" value="Ribonuclease hii. Domain 2"/>
    <property type="match status" value="1"/>
</dbReference>